<dbReference type="PANTHER" id="PTHR15204:SF0">
    <property type="entry name" value="LARGE PROLINE-RICH PROTEIN BAG6"/>
    <property type="match status" value="1"/>
</dbReference>
<comment type="caution">
    <text evidence="3">The sequence shown here is derived from an EMBL/GenBank/DDBJ whole genome shotgun (WGS) entry which is preliminary data.</text>
</comment>
<dbReference type="PANTHER" id="PTHR15204">
    <property type="entry name" value="LARGE PROLINE-RICH PROTEIN BAG6"/>
    <property type="match status" value="1"/>
</dbReference>
<dbReference type="Gene3D" id="3.10.20.90">
    <property type="entry name" value="Phosphatidylinositol 3-kinase Catalytic Subunit, Chain A, domain 1"/>
    <property type="match status" value="1"/>
</dbReference>
<dbReference type="EMBL" id="NCKV01000040">
    <property type="protein sequence ID" value="RWS31866.1"/>
    <property type="molecule type" value="Genomic_DNA"/>
</dbReference>
<proteinExistence type="predicted"/>
<sequence length="202" mass="21422">MIDVTVKTLDSQNHTVSVDDEITVKEFKETIEPKVNIAVSEQRLIFCGRVLQDEKKLKEYDVSDKVVHLVQKPPSLPNQPGSSPQSNNIPPPPPPPITNSGAQRGDVVFGAFTVPQHVLDTNTVQLIVRNVISTLGGVGRNATVMQRTSDDGSSVDVHINLAQPNTTNVNASSSSLPNTAGQSNRGGGGGGLIEQVIVGTLS</sequence>
<dbReference type="SUPFAM" id="SSF54236">
    <property type="entry name" value="Ubiquitin-like"/>
    <property type="match status" value="1"/>
</dbReference>
<feature type="region of interest" description="Disordered" evidence="1">
    <location>
        <begin position="71"/>
        <end position="103"/>
    </location>
</feature>
<organism evidence="3 4">
    <name type="scientific">Leptotrombidium deliense</name>
    <dbReference type="NCBI Taxonomy" id="299467"/>
    <lineage>
        <taxon>Eukaryota</taxon>
        <taxon>Metazoa</taxon>
        <taxon>Ecdysozoa</taxon>
        <taxon>Arthropoda</taxon>
        <taxon>Chelicerata</taxon>
        <taxon>Arachnida</taxon>
        <taxon>Acari</taxon>
        <taxon>Acariformes</taxon>
        <taxon>Trombidiformes</taxon>
        <taxon>Prostigmata</taxon>
        <taxon>Anystina</taxon>
        <taxon>Parasitengona</taxon>
        <taxon>Trombiculoidea</taxon>
        <taxon>Trombiculidae</taxon>
        <taxon>Leptotrombidium</taxon>
    </lineage>
</organism>
<dbReference type="AlphaFoldDB" id="A0A443SWI5"/>
<dbReference type="InterPro" id="IPR029071">
    <property type="entry name" value="Ubiquitin-like_domsf"/>
</dbReference>
<evidence type="ECO:0000256" key="1">
    <source>
        <dbReference type="SAM" id="MobiDB-lite"/>
    </source>
</evidence>
<dbReference type="SMART" id="SM00213">
    <property type="entry name" value="UBQ"/>
    <property type="match status" value="1"/>
</dbReference>
<dbReference type="VEuPathDB" id="VectorBase:LDEU000175"/>
<dbReference type="STRING" id="299467.A0A443SWI5"/>
<dbReference type="OrthoDB" id="1885901at2759"/>
<feature type="compositionally biased region" description="Low complexity" evidence="1">
    <location>
        <begin position="78"/>
        <end position="88"/>
    </location>
</feature>
<feature type="compositionally biased region" description="Polar residues" evidence="1">
    <location>
        <begin position="165"/>
        <end position="183"/>
    </location>
</feature>
<dbReference type="GO" id="GO:0031593">
    <property type="term" value="F:polyubiquitin modification-dependent protein binding"/>
    <property type="evidence" value="ECO:0007669"/>
    <property type="project" value="TreeGrafter"/>
</dbReference>
<protein>
    <submittedName>
        <fullName evidence="3">Large proline-rich protein BAG6-like protein</fullName>
    </submittedName>
</protein>
<evidence type="ECO:0000313" key="4">
    <source>
        <dbReference type="Proteomes" id="UP000288716"/>
    </source>
</evidence>
<dbReference type="InterPro" id="IPR000626">
    <property type="entry name" value="Ubiquitin-like_dom"/>
</dbReference>
<dbReference type="PROSITE" id="PS50053">
    <property type="entry name" value="UBIQUITIN_2"/>
    <property type="match status" value="1"/>
</dbReference>
<evidence type="ECO:0000313" key="3">
    <source>
        <dbReference type="EMBL" id="RWS31866.1"/>
    </source>
</evidence>
<name>A0A443SWI5_9ACAR</name>
<keyword evidence="4" id="KW-1185">Reference proteome</keyword>
<feature type="non-terminal residue" evidence="3">
    <location>
        <position position="202"/>
    </location>
</feature>
<reference evidence="3 4" key="1">
    <citation type="journal article" date="2018" name="Gigascience">
        <title>Genomes of trombidid mites reveal novel predicted allergens and laterally-transferred genes associated with secondary metabolism.</title>
        <authorList>
            <person name="Dong X."/>
            <person name="Chaisiri K."/>
            <person name="Xia D."/>
            <person name="Armstrong S.D."/>
            <person name="Fang Y."/>
            <person name="Donnelly M.J."/>
            <person name="Kadowaki T."/>
            <person name="McGarry J.W."/>
            <person name="Darby A.C."/>
            <person name="Makepeace B.L."/>
        </authorList>
    </citation>
    <scope>NUCLEOTIDE SEQUENCE [LARGE SCALE GENOMIC DNA]</scope>
    <source>
        <strain evidence="3">UoL-UT</strain>
    </source>
</reference>
<dbReference type="GO" id="GO:0071818">
    <property type="term" value="C:BAT3 complex"/>
    <property type="evidence" value="ECO:0007669"/>
    <property type="project" value="TreeGrafter"/>
</dbReference>
<dbReference type="Pfam" id="PF00240">
    <property type="entry name" value="ubiquitin"/>
    <property type="match status" value="1"/>
</dbReference>
<feature type="region of interest" description="Disordered" evidence="1">
    <location>
        <begin position="165"/>
        <end position="189"/>
    </location>
</feature>
<feature type="domain" description="Ubiquitin-like" evidence="2">
    <location>
        <begin position="2"/>
        <end position="64"/>
    </location>
</feature>
<dbReference type="GO" id="GO:0036503">
    <property type="term" value="P:ERAD pathway"/>
    <property type="evidence" value="ECO:0007669"/>
    <property type="project" value="TreeGrafter"/>
</dbReference>
<dbReference type="GO" id="GO:0051787">
    <property type="term" value="F:misfolded protein binding"/>
    <property type="evidence" value="ECO:0007669"/>
    <property type="project" value="TreeGrafter"/>
</dbReference>
<gene>
    <name evidence="3" type="ORF">B4U80_10811</name>
</gene>
<dbReference type="Proteomes" id="UP000288716">
    <property type="component" value="Unassembled WGS sequence"/>
</dbReference>
<evidence type="ECO:0000259" key="2">
    <source>
        <dbReference type="PROSITE" id="PS50053"/>
    </source>
</evidence>
<accession>A0A443SWI5</accession>